<dbReference type="GO" id="GO:0045312">
    <property type="term" value="P:nor-spermidine biosynthetic process"/>
    <property type="evidence" value="ECO:0007669"/>
    <property type="project" value="InterPro"/>
</dbReference>
<keyword evidence="14" id="KW-1185">Reference proteome</keyword>
<dbReference type="InterPro" id="IPR022643">
    <property type="entry name" value="De-COase2_C"/>
</dbReference>
<evidence type="ECO:0000256" key="7">
    <source>
        <dbReference type="ARBA" id="ARBA00023239"/>
    </source>
</evidence>
<evidence type="ECO:0000313" key="13">
    <source>
        <dbReference type="EMBL" id="RBP48189.1"/>
    </source>
</evidence>
<reference evidence="13 14" key="1">
    <citation type="submission" date="2018-06" db="EMBL/GenBank/DDBJ databases">
        <title>Genomic Encyclopedia of Type Strains, Phase IV (KMG-IV): sequencing the most valuable type-strain genomes for metagenomic binning, comparative biology and taxonomic classification.</title>
        <authorList>
            <person name="Goeker M."/>
        </authorList>
    </citation>
    <scope>NUCLEOTIDE SEQUENCE [LARGE SCALE GENOMIC DNA]</scope>
    <source>
        <strain evidence="13 14">DSM 25532</strain>
    </source>
</reference>
<feature type="domain" description="Orn/DAP/Arg decarboxylase 2 C-terminal" evidence="12">
    <location>
        <begin position="167"/>
        <end position="335"/>
    </location>
</feature>
<keyword evidence="4" id="KW-0210">Decarboxylase</keyword>
<dbReference type="SUPFAM" id="SSF51419">
    <property type="entry name" value="PLP-binding barrel"/>
    <property type="match status" value="1"/>
</dbReference>
<dbReference type="Proteomes" id="UP000253426">
    <property type="component" value="Unassembled WGS sequence"/>
</dbReference>
<keyword evidence="5" id="KW-0663">Pyridoxal phosphate</keyword>
<evidence type="ECO:0000256" key="1">
    <source>
        <dbReference type="ARBA" id="ARBA00001933"/>
    </source>
</evidence>
<evidence type="ECO:0000313" key="14">
    <source>
        <dbReference type="Proteomes" id="UP000253426"/>
    </source>
</evidence>
<dbReference type="OrthoDB" id="9804410at2"/>
<dbReference type="GO" id="GO:0009089">
    <property type="term" value="P:lysine biosynthetic process via diaminopimelate"/>
    <property type="evidence" value="ECO:0007669"/>
    <property type="project" value="TreeGrafter"/>
</dbReference>
<dbReference type="RefSeq" id="WP_113957060.1">
    <property type="nucleotide sequence ID" value="NZ_QNRR01000001.1"/>
</dbReference>
<keyword evidence="7" id="KW-0456">Lyase</keyword>
<evidence type="ECO:0000256" key="8">
    <source>
        <dbReference type="ARBA" id="ARBA00025802"/>
    </source>
</evidence>
<dbReference type="PIRSF" id="PIRSF038941">
    <property type="entry name" value="NspC"/>
    <property type="match status" value="1"/>
</dbReference>
<keyword evidence="6" id="KW-0745">Spermidine biosynthesis</keyword>
<feature type="binding site" evidence="11">
    <location>
        <position position="234"/>
    </location>
    <ligand>
        <name>substrate</name>
    </ligand>
</feature>
<dbReference type="EC" id="4.1.1.96" evidence="2"/>
<dbReference type="Pfam" id="PF00278">
    <property type="entry name" value="Orn_DAP_Arg_deC"/>
    <property type="match status" value="1"/>
</dbReference>
<sequence>MRLSTPYYLIDEARMLPAMERIRLVQERSGAKCVLALKCFSSWCAFDFMKQYLVGTTSSSLWETRLGHEKFGGETHGYSVAFADDEITEVVRCCDKIIFNSLSQLDRLGHHAAGISVGLRLNPGVGHSGYELSNPVCQYSRLGARAEDLPADIGSRIQGAMIHVNCDNDDFASFSSQIDIIEDRFGKLLPQLDWLSFGGGIAFTEEDYPVDDFCDRLRELSKRHSLQIYLEPGEAAVTNSTTLVVTVLDIVENEVPTLVVDAGVETHLLDVLTYNYTPEVDGVEPLTKDAKDFSGNTGHVYRICGRTCLAGDHFGNYLFPHLVAIGDEVCFSNVGGYSMVKKNFFNGIRMPAIYHRNLSGELRLVQQSTYEDFREALTNTHLV</sequence>
<dbReference type="SUPFAM" id="SSF50621">
    <property type="entry name" value="Alanine racemase C-terminal domain-like"/>
    <property type="match status" value="1"/>
</dbReference>
<feature type="binding site" evidence="11">
    <location>
        <position position="270"/>
    </location>
    <ligand>
        <name>substrate</name>
    </ligand>
</feature>
<evidence type="ECO:0000256" key="9">
    <source>
        <dbReference type="ARBA" id="ARBA00047351"/>
    </source>
</evidence>
<evidence type="ECO:0000256" key="6">
    <source>
        <dbReference type="ARBA" id="ARBA00023066"/>
    </source>
</evidence>
<accession>A0A366HWX0</accession>
<dbReference type="AlphaFoldDB" id="A0A366HWX0"/>
<comment type="similarity">
    <text evidence="8">Belongs to the Orn/Lys/Arg decarboxylase class-II family. NspC subfamily.</text>
</comment>
<organism evidence="13 14">
    <name type="scientific">Roseimicrobium gellanilyticum</name>
    <dbReference type="NCBI Taxonomy" id="748857"/>
    <lineage>
        <taxon>Bacteria</taxon>
        <taxon>Pseudomonadati</taxon>
        <taxon>Verrucomicrobiota</taxon>
        <taxon>Verrucomicrobiia</taxon>
        <taxon>Verrucomicrobiales</taxon>
        <taxon>Verrucomicrobiaceae</taxon>
        <taxon>Roseimicrobium</taxon>
    </lineage>
</organism>
<comment type="catalytic activity">
    <reaction evidence="10">
        <text>carboxynorspermidine + H(+) = norspermidine + CO2</text>
        <dbReference type="Rhea" id="RHEA:34099"/>
        <dbReference type="ChEBI" id="CHEBI:15378"/>
        <dbReference type="ChEBI" id="CHEBI:16526"/>
        <dbReference type="ChEBI" id="CHEBI:57920"/>
        <dbReference type="ChEBI" id="CHEBI:65070"/>
        <dbReference type="EC" id="4.1.1.96"/>
    </reaction>
</comment>
<evidence type="ECO:0000259" key="12">
    <source>
        <dbReference type="Pfam" id="PF00278"/>
    </source>
</evidence>
<dbReference type="InterPro" id="IPR029066">
    <property type="entry name" value="PLP-binding_barrel"/>
</dbReference>
<protein>
    <recommendedName>
        <fullName evidence="3">Carboxynorspermidine/carboxyspermidine decarboxylase</fullName>
        <ecNumber evidence="2">4.1.1.96</ecNumber>
    </recommendedName>
</protein>
<evidence type="ECO:0000256" key="3">
    <source>
        <dbReference type="ARBA" id="ARBA00013633"/>
    </source>
</evidence>
<name>A0A366HWX0_9BACT</name>
<dbReference type="PANTHER" id="PTHR43727:SF1">
    <property type="entry name" value="CARBOXYNORSPERMIDINE_CARBOXYSPERMIDINE DECARBOXYLASE"/>
    <property type="match status" value="1"/>
</dbReference>
<evidence type="ECO:0000256" key="4">
    <source>
        <dbReference type="ARBA" id="ARBA00022793"/>
    </source>
</evidence>
<gene>
    <name evidence="13" type="ORF">DES53_101989</name>
</gene>
<dbReference type="GO" id="GO:0008836">
    <property type="term" value="F:diaminopimelate decarboxylase activity"/>
    <property type="evidence" value="ECO:0007669"/>
    <property type="project" value="TreeGrafter"/>
</dbReference>
<dbReference type="Gene3D" id="2.40.37.10">
    <property type="entry name" value="Lyase, Ornithine Decarboxylase, Chain A, domain 1"/>
    <property type="match status" value="1"/>
</dbReference>
<evidence type="ECO:0000256" key="2">
    <source>
        <dbReference type="ARBA" id="ARBA00012259"/>
    </source>
</evidence>
<dbReference type="EMBL" id="QNRR01000001">
    <property type="protein sequence ID" value="RBP48189.1"/>
    <property type="molecule type" value="Genomic_DNA"/>
</dbReference>
<dbReference type="InterPro" id="IPR009006">
    <property type="entry name" value="Ala_racemase/Decarboxylase_C"/>
</dbReference>
<evidence type="ECO:0000256" key="10">
    <source>
        <dbReference type="ARBA" id="ARBA00047389"/>
    </source>
</evidence>
<comment type="cofactor">
    <cofactor evidence="1">
        <name>pyridoxal 5'-phosphate</name>
        <dbReference type="ChEBI" id="CHEBI:597326"/>
    </cofactor>
</comment>
<evidence type="ECO:0000256" key="5">
    <source>
        <dbReference type="ARBA" id="ARBA00022898"/>
    </source>
</evidence>
<dbReference type="PANTHER" id="PTHR43727">
    <property type="entry name" value="DIAMINOPIMELATE DECARBOXYLASE"/>
    <property type="match status" value="1"/>
</dbReference>
<proteinExistence type="inferred from homology"/>
<dbReference type="GO" id="GO:0008295">
    <property type="term" value="P:spermidine biosynthetic process"/>
    <property type="evidence" value="ECO:0007669"/>
    <property type="project" value="UniProtKB-KW"/>
</dbReference>
<dbReference type="Gene3D" id="3.20.20.10">
    <property type="entry name" value="Alanine racemase"/>
    <property type="match status" value="1"/>
</dbReference>
<comment type="catalytic activity">
    <reaction evidence="9">
        <text>carboxyspermidine + H(+) = spermidine + CO2</text>
        <dbReference type="Rhea" id="RHEA:34095"/>
        <dbReference type="ChEBI" id="CHEBI:15378"/>
        <dbReference type="ChEBI" id="CHEBI:16526"/>
        <dbReference type="ChEBI" id="CHEBI:57834"/>
        <dbReference type="ChEBI" id="CHEBI:65072"/>
        <dbReference type="EC" id="4.1.1.96"/>
    </reaction>
</comment>
<comment type="caution">
    <text evidence="13">The sequence shown here is derived from an EMBL/GenBank/DDBJ whole genome shotgun (WGS) entry which is preliminary data.</text>
</comment>
<dbReference type="InterPro" id="IPR005730">
    <property type="entry name" value="Nsp_de-COase"/>
</dbReference>
<evidence type="ECO:0000256" key="11">
    <source>
        <dbReference type="PIRSR" id="PIRSR038941-1"/>
    </source>
</evidence>
<dbReference type="CDD" id="cd06829">
    <property type="entry name" value="PLPDE_III_CANSDC"/>
    <property type="match status" value="1"/>
</dbReference>